<feature type="chain" id="PRO_5003375567" description="DUF4252 domain-containing protein" evidence="1">
    <location>
        <begin position="20"/>
        <end position="156"/>
    </location>
</feature>
<keyword evidence="1" id="KW-0732">Signal</keyword>
<organism evidence="2 3">
    <name type="scientific">Hallella multisaccharivorax DSM 17128</name>
    <dbReference type="NCBI Taxonomy" id="688246"/>
    <lineage>
        <taxon>Bacteria</taxon>
        <taxon>Pseudomonadati</taxon>
        <taxon>Bacteroidota</taxon>
        <taxon>Bacteroidia</taxon>
        <taxon>Bacteroidales</taxon>
        <taxon>Prevotellaceae</taxon>
        <taxon>Hallella</taxon>
    </lineage>
</organism>
<dbReference type="Proteomes" id="UP000002772">
    <property type="component" value="Unassembled WGS sequence"/>
</dbReference>
<feature type="signal peptide" evidence="1">
    <location>
        <begin position="1"/>
        <end position="19"/>
    </location>
</feature>
<accession>F8NB65</accession>
<evidence type="ECO:0000313" key="2">
    <source>
        <dbReference type="EMBL" id="EGN55883.1"/>
    </source>
</evidence>
<evidence type="ECO:0000256" key="1">
    <source>
        <dbReference type="SAM" id="SignalP"/>
    </source>
</evidence>
<name>F8NB65_9BACT</name>
<reference evidence="3" key="1">
    <citation type="journal article" date="2011" name="Stand. Genomic Sci.">
        <title>Non-contiguous finished genome sequence of the opportunistic oral pathogen Prevotella multisaccharivorax type strain (PPPA20).</title>
        <authorList>
            <person name="Pati A."/>
            <person name="Gronow S."/>
            <person name="Lu M."/>
            <person name="Lapidus A."/>
            <person name="Nolan M."/>
            <person name="Lucas S."/>
            <person name="Hammon N."/>
            <person name="Deshpande S."/>
            <person name="Cheng J.F."/>
            <person name="Tapia R."/>
            <person name="Han C."/>
            <person name="Goodwin L."/>
            <person name="Pitluck S."/>
            <person name="Liolios K."/>
            <person name="Pagani I."/>
            <person name="Mavromatis K."/>
            <person name="Mikhailova N."/>
            <person name="Huntemann M."/>
            <person name="Chen A."/>
            <person name="Palaniappan K."/>
            <person name="Land M."/>
            <person name="Hauser L."/>
            <person name="Detter J.C."/>
            <person name="Brambilla E.M."/>
            <person name="Rohde M."/>
            <person name="Goker M."/>
            <person name="Woyke T."/>
            <person name="Bristow J."/>
            <person name="Eisen J.A."/>
            <person name="Markowitz V."/>
            <person name="Hugenholtz P."/>
            <person name="Kyrpides N.C."/>
            <person name="Klenk H.P."/>
            <person name="Ivanova N."/>
        </authorList>
    </citation>
    <scope>NUCLEOTIDE SEQUENCE [LARGE SCALE GENOMIC DNA]</scope>
    <source>
        <strain evidence="3">DSM 17128</strain>
    </source>
</reference>
<sequence length="156" mass="16852">MKKILFTLLLLLTCQLAFCQSASSVFNEFRDKKHAEYVSVPRLFMTIAGAKVKDGNVAALLKEVDEARVLTLNDCSGSVRKKFAKKIIALSQNGYSEFTGVKKGKSEGMNILVKQKGSAIQEIVALSTGDNTCVGFLITGEINAEDVAAIIGMVDD</sequence>
<evidence type="ECO:0000313" key="3">
    <source>
        <dbReference type="Proteomes" id="UP000002772"/>
    </source>
</evidence>
<protein>
    <recommendedName>
        <fullName evidence="4">DUF4252 domain-containing protein</fullName>
    </recommendedName>
</protein>
<dbReference type="Pfam" id="PF14060">
    <property type="entry name" value="DUF4252"/>
    <property type="match status" value="1"/>
</dbReference>
<dbReference type="STRING" id="688246.Premu_0401"/>
<dbReference type="HOGENOM" id="CLU_130386_2_0_10"/>
<proteinExistence type="predicted"/>
<dbReference type="OrthoDB" id="996754at2"/>
<dbReference type="RefSeq" id="WP_007572705.1">
    <property type="nucleotide sequence ID" value="NZ_BPTS01000001.1"/>
</dbReference>
<gene>
    <name evidence="2" type="ORF">Premu_0401</name>
</gene>
<dbReference type="EMBL" id="GL945017">
    <property type="protein sequence ID" value="EGN55883.1"/>
    <property type="molecule type" value="Genomic_DNA"/>
</dbReference>
<dbReference type="InterPro" id="IPR025348">
    <property type="entry name" value="DUF4252"/>
</dbReference>
<keyword evidence="3" id="KW-1185">Reference proteome</keyword>
<evidence type="ECO:0008006" key="4">
    <source>
        <dbReference type="Google" id="ProtNLM"/>
    </source>
</evidence>
<dbReference type="AlphaFoldDB" id="F8NB65"/>